<keyword evidence="7" id="KW-0436">Ligase</keyword>
<dbReference type="OrthoDB" id="115889at2"/>
<dbReference type="PANTHER" id="PTHR37422">
    <property type="entry name" value="TEICHURONIC ACID BIOSYNTHESIS PROTEIN TUAE"/>
    <property type="match status" value="1"/>
</dbReference>
<feature type="domain" description="O-antigen ligase-related" evidence="6">
    <location>
        <begin position="221"/>
        <end position="374"/>
    </location>
</feature>
<dbReference type="RefSeq" id="WP_096360898.1">
    <property type="nucleotide sequence ID" value="NZ_AP014879.1"/>
</dbReference>
<accession>A0A1B4XH18</accession>
<evidence type="ECO:0000256" key="2">
    <source>
        <dbReference type="ARBA" id="ARBA00022692"/>
    </source>
</evidence>
<feature type="transmembrane region" description="Helical" evidence="5">
    <location>
        <begin position="148"/>
        <end position="168"/>
    </location>
</feature>
<feature type="transmembrane region" description="Helical" evidence="5">
    <location>
        <begin position="365"/>
        <end position="381"/>
    </location>
</feature>
<dbReference type="KEGG" id="slim:SCL_1814"/>
<proteinExistence type="predicted"/>
<feature type="transmembrane region" description="Helical" evidence="5">
    <location>
        <begin position="93"/>
        <end position="109"/>
    </location>
</feature>
<feature type="transmembrane region" description="Helical" evidence="5">
    <location>
        <begin position="64"/>
        <end position="87"/>
    </location>
</feature>
<keyword evidence="8" id="KW-1185">Reference proteome</keyword>
<evidence type="ECO:0000256" key="1">
    <source>
        <dbReference type="ARBA" id="ARBA00004141"/>
    </source>
</evidence>
<dbReference type="GO" id="GO:0016020">
    <property type="term" value="C:membrane"/>
    <property type="evidence" value="ECO:0007669"/>
    <property type="project" value="UniProtKB-SubCell"/>
</dbReference>
<evidence type="ECO:0000256" key="4">
    <source>
        <dbReference type="ARBA" id="ARBA00023136"/>
    </source>
</evidence>
<dbReference type="Pfam" id="PF04932">
    <property type="entry name" value="Wzy_C"/>
    <property type="match status" value="1"/>
</dbReference>
<feature type="transmembrane region" description="Helical" evidence="5">
    <location>
        <begin position="218"/>
        <end position="249"/>
    </location>
</feature>
<comment type="subcellular location">
    <subcellularLocation>
        <location evidence="1">Membrane</location>
        <topology evidence="1">Multi-pass membrane protein</topology>
    </subcellularLocation>
</comment>
<name>A0A1B4XH18_9GAMM</name>
<feature type="transmembrane region" description="Helical" evidence="5">
    <location>
        <begin position="261"/>
        <end position="281"/>
    </location>
</feature>
<gene>
    <name evidence="7" type="ORF">SCL_1814</name>
</gene>
<feature type="transmembrane region" description="Helical" evidence="5">
    <location>
        <begin position="118"/>
        <end position="136"/>
    </location>
</feature>
<keyword evidence="3 5" id="KW-1133">Transmembrane helix</keyword>
<dbReference type="AlphaFoldDB" id="A0A1B4XH18"/>
<feature type="transmembrane region" description="Helical" evidence="5">
    <location>
        <begin position="22"/>
        <end position="43"/>
    </location>
</feature>
<dbReference type="InterPro" id="IPR051533">
    <property type="entry name" value="WaaL-like"/>
</dbReference>
<dbReference type="EMBL" id="AP014879">
    <property type="protein sequence ID" value="BAV34112.1"/>
    <property type="molecule type" value="Genomic_DNA"/>
</dbReference>
<protein>
    <submittedName>
        <fullName evidence="7">O-antigen ligase</fullName>
    </submittedName>
</protein>
<keyword evidence="4 5" id="KW-0472">Membrane</keyword>
<dbReference type="InterPro" id="IPR007016">
    <property type="entry name" value="O-antigen_ligase-rel_domated"/>
</dbReference>
<evidence type="ECO:0000313" key="8">
    <source>
        <dbReference type="Proteomes" id="UP000243180"/>
    </source>
</evidence>
<sequence length="477" mass="52507">MELTTSNPAQPHGMTWLRDDRYSWFLAGMMWVLIVLMIVPEGFDYQRLATASAPSSGGPISRMLWLLLLALGIMMVSWRAGLAWLLARVLNPFFLLFVALAIVSVAWSIDPALSIRRLIRLGTIVLACVAFVLMSWHARRYQNVVRPILTIVLLGSIIFGLVFPALAIHQQTTPELIGAWHGLANHKNGLGALACISLIFWFHAWLTREVRFLPALTGGAVAVTCLVLSRSSTSLAATLFVMAVLLVLLRSPQGLRPYMPYLVSMLVALLLIYTLAILNLIPGLGTLMAPVTALTGKDTSLTGRTEIWTILSEHISYRPFLGSGYAAYWTAGPVPGADSYAFVWRMGSFYPGSAHNGYLEIVNDLGWIGLLCLIAYIVVHIRQSLQLLEIDRHQGALFLALFFQQAITNLSETHWFSVQSVDFVIMALATTALARSLLEHRLRLVFGQPQPSTIGTSHGMALPLARESFDRTPDGGA</sequence>
<evidence type="ECO:0000259" key="6">
    <source>
        <dbReference type="Pfam" id="PF04932"/>
    </source>
</evidence>
<dbReference type="Proteomes" id="UP000243180">
    <property type="component" value="Chromosome"/>
</dbReference>
<evidence type="ECO:0000256" key="5">
    <source>
        <dbReference type="SAM" id="Phobius"/>
    </source>
</evidence>
<feature type="transmembrane region" description="Helical" evidence="5">
    <location>
        <begin position="189"/>
        <end position="206"/>
    </location>
</feature>
<dbReference type="PANTHER" id="PTHR37422:SF13">
    <property type="entry name" value="LIPOPOLYSACCHARIDE BIOSYNTHESIS PROTEIN PA4999-RELATED"/>
    <property type="match status" value="1"/>
</dbReference>
<evidence type="ECO:0000313" key="7">
    <source>
        <dbReference type="EMBL" id="BAV34112.1"/>
    </source>
</evidence>
<dbReference type="InParanoid" id="A0A1B4XH18"/>
<keyword evidence="2 5" id="KW-0812">Transmembrane</keyword>
<organism evidence="7 8">
    <name type="scientific">Sulfuricaulis limicola</name>
    <dbReference type="NCBI Taxonomy" id="1620215"/>
    <lineage>
        <taxon>Bacteria</taxon>
        <taxon>Pseudomonadati</taxon>
        <taxon>Pseudomonadota</taxon>
        <taxon>Gammaproteobacteria</taxon>
        <taxon>Acidiferrobacterales</taxon>
        <taxon>Acidiferrobacteraceae</taxon>
        <taxon>Sulfuricaulis</taxon>
    </lineage>
</organism>
<dbReference type="GO" id="GO:0016874">
    <property type="term" value="F:ligase activity"/>
    <property type="evidence" value="ECO:0007669"/>
    <property type="project" value="UniProtKB-KW"/>
</dbReference>
<reference evidence="7 8" key="1">
    <citation type="submission" date="2015-05" db="EMBL/GenBank/DDBJ databases">
        <title>Complete genome sequence of a sulfur-oxidizing gammaproteobacterium strain HA5.</title>
        <authorList>
            <person name="Miura A."/>
            <person name="Kojima H."/>
            <person name="Fukui M."/>
        </authorList>
    </citation>
    <scope>NUCLEOTIDE SEQUENCE [LARGE SCALE GENOMIC DNA]</scope>
    <source>
        <strain evidence="7 8">HA5</strain>
    </source>
</reference>
<evidence type="ECO:0000256" key="3">
    <source>
        <dbReference type="ARBA" id="ARBA00022989"/>
    </source>
</evidence>